<dbReference type="PANTHER" id="PTHR46890">
    <property type="entry name" value="NON-LTR RETROLELEMENT REVERSE TRANSCRIPTASE-LIKE PROTEIN-RELATED"/>
    <property type="match status" value="1"/>
</dbReference>
<dbReference type="PANTHER" id="PTHR46890:SF50">
    <property type="entry name" value="RNA-DIRECTED DNA POLYMERASE, EUKARYOTA, REVERSE TRANSCRIPTASE ZINC-BINDING DOMAIN PROTEIN-RELATED"/>
    <property type="match status" value="1"/>
</dbReference>
<accession>A0A9R1WRS6</accession>
<organism evidence="1 2">
    <name type="scientific">Lactuca sativa</name>
    <name type="common">Garden lettuce</name>
    <dbReference type="NCBI Taxonomy" id="4236"/>
    <lineage>
        <taxon>Eukaryota</taxon>
        <taxon>Viridiplantae</taxon>
        <taxon>Streptophyta</taxon>
        <taxon>Embryophyta</taxon>
        <taxon>Tracheophyta</taxon>
        <taxon>Spermatophyta</taxon>
        <taxon>Magnoliopsida</taxon>
        <taxon>eudicotyledons</taxon>
        <taxon>Gunneridae</taxon>
        <taxon>Pentapetalae</taxon>
        <taxon>asterids</taxon>
        <taxon>campanulids</taxon>
        <taxon>Asterales</taxon>
        <taxon>Asteraceae</taxon>
        <taxon>Cichorioideae</taxon>
        <taxon>Cichorieae</taxon>
        <taxon>Lactucinae</taxon>
        <taxon>Lactuca</taxon>
    </lineage>
</organism>
<evidence type="ECO:0000313" key="2">
    <source>
        <dbReference type="Proteomes" id="UP000235145"/>
    </source>
</evidence>
<dbReference type="Proteomes" id="UP000235145">
    <property type="component" value="Unassembled WGS sequence"/>
</dbReference>
<dbReference type="EMBL" id="NBSK02000001">
    <property type="protein sequence ID" value="KAJ0226898.1"/>
    <property type="molecule type" value="Genomic_DNA"/>
</dbReference>
<sequence>MVPKIHDPNTINDYRPISLIGCLYKTSKDSRRKVKVVHLVVSPSQTTFIKNRNILDDPLAFDSLSWEYLDSILQQMNFGGKWRSWIHDCFSSTRISVLINGIATS</sequence>
<dbReference type="InterPro" id="IPR052343">
    <property type="entry name" value="Retrotransposon-Effector_Assoc"/>
</dbReference>
<protein>
    <submittedName>
        <fullName evidence="1">Uncharacterized protein</fullName>
    </submittedName>
</protein>
<keyword evidence="2" id="KW-1185">Reference proteome</keyword>
<dbReference type="AlphaFoldDB" id="A0A9R1WRS6"/>
<comment type="caution">
    <text evidence="1">The sequence shown here is derived from an EMBL/GenBank/DDBJ whole genome shotgun (WGS) entry which is preliminary data.</text>
</comment>
<gene>
    <name evidence="1" type="ORF">LSAT_V11C100023880</name>
</gene>
<name>A0A9R1WRS6_LACSA</name>
<evidence type="ECO:0000313" key="1">
    <source>
        <dbReference type="EMBL" id="KAJ0226898.1"/>
    </source>
</evidence>
<proteinExistence type="predicted"/>
<reference evidence="1 2" key="1">
    <citation type="journal article" date="2017" name="Nat. Commun.">
        <title>Genome assembly with in vitro proximity ligation data and whole-genome triplication in lettuce.</title>
        <authorList>
            <person name="Reyes-Chin-Wo S."/>
            <person name="Wang Z."/>
            <person name="Yang X."/>
            <person name="Kozik A."/>
            <person name="Arikit S."/>
            <person name="Song C."/>
            <person name="Xia L."/>
            <person name="Froenicke L."/>
            <person name="Lavelle D.O."/>
            <person name="Truco M.J."/>
            <person name="Xia R."/>
            <person name="Zhu S."/>
            <person name="Xu C."/>
            <person name="Xu H."/>
            <person name="Xu X."/>
            <person name="Cox K."/>
            <person name="Korf I."/>
            <person name="Meyers B.C."/>
            <person name="Michelmore R.W."/>
        </authorList>
    </citation>
    <scope>NUCLEOTIDE SEQUENCE [LARGE SCALE GENOMIC DNA]</scope>
    <source>
        <strain evidence="2">cv. Salinas</strain>
        <tissue evidence="1">Seedlings</tissue>
    </source>
</reference>